<proteinExistence type="predicted"/>
<dbReference type="GO" id="GO:0005829">
    <property type="term" value="C:cytosol"/>
    <property type="evidence" value="ECO:0007669"/>
    <property type="project" value="UniProtKB-SubCell"/>
</dbReference>
<dbReference type="eggNOG" id="KOG2331">
    <property type="taxonomic scope" value="Eukaryota"/>
</dbReference>
<dbReference type="GO" id="GO:0008608">
    <property type="term" value="P:attachment of spindle microtubules to kinetochore"/>
    <property type="evidence" value="ECO:0007669"/>
    <property type="project" value="InterPro"/>
</dbReference>
<dbReference type="InterPro" id="IPR032979">
    <property type="entry name" value="ENGase"/>
</dbReference>
<feature type="compositionally biased region" description="Polar residues" evidence="1">
    <location>
        <begin position="1"/>
        <end position="13"/>
    </location>
</feature>
<dbReference type="InParanoid" id="G1X6V6"/>
<dbReference type="InterPro" id="IPR005201">
    <property type="entry name" value="TIM_ENGase"/>
</dbReference>
<feature type="region of interest" description="Disordered" evidence="1">
    <location>
        <begin position="148"/>
        <end position="190"/>
    </location>
</feature>
<protein>
    <recommendedName>
        <fullName evidence="2">Cytosolic endo-beta-N-acetylglucosaminidase TIM barrel domain-containing protein</fullName>
    </recommendedName>
</protein>
<dbReference type="HOGENOM" id="CLU_016618_0_0_1"/>
<reference evidence="3 4" key="1">
    <citation type="journal article" date="2011" name="PLoS Pathog.">
        <title>Genomic and proteomic analyses of the fungus Arthrobotrys oligospora provide insights into nematode-trap formation.</title>
        <authorList>
            <person name="Yang J."/>
            <person name="Wang L."/>
            <person name="Ji X."/>
            <person name="Feng Y."/>
            <person name="Li X."/>
            <person name="Zou C."/>
            <person name="Xu J."/>
            <person name="Ren Y."/>
            <person name="Mi Q."/>
            <person name="Wu J."/>
            <person name="Liu S."/>
            <person name="Liu Y."/>
            <person name="Huang X."/>
            <person name="Wang H."/>
            <person name="Niu X."/>
            <person name="Li J."/>
            <person name="Liang L."/>
            <person name="Luo Y."/>
            <person name="Ji K."/>
            <person name="Zhou W."/>
            <person name="Yu Z."/>
            <person name="Li G."/>
            <person name="Liu Y."/>
            <person name="Li L."/>
            <person name="Qiao M."/>
            <person name="Feng L."/>
            <person name="Zhang K.-Q."/>
        </authorList>
    </citation>
    <scope>NUCLEOTIDE SEQUENCE [LARGE SCALE GENOMIC DNA]</scope>
    <source>
        <strain evidence="4">ATCC 24927 / CBS 115.81 / DSM 1491</strain>
    </source>
</reference>
<organism evidence="3 4">
    <name type="scientific">Arthrobotrys oligospora (strain ATCC 24927 / CBS 115.81 / DSM 1491)</name>
    <name type="common">Nematode-trapping fungus</name>
    <name type="synonym">Didymozoophaga oligospora</name>
    <dbReference type="NCBI Taxonomy" id="756982"/>
    <lineage>
        <taxon>Eukaryota</taxon>
        <taxon>Fungi</taxon>
        <taxon>Dikarya</taxon>
        <taxon>Ascomycota</taxon>
        <taxon>Pezizomycotina</taxon>
        <taxon>Orbiliomycetes</taxon>
        <taxon>Orbiliales</taxon>
        <taxon>Orbiliaceae</taxon>
        <taxon>Orbilia</taxon>
        <taxon>Orbilia oligospora</taxon>
    </lineage>
</organism>
<feature type="compositionally biased region" description="Basic and acidic residues" evidence="1">
    <location>
        <begin position="28"/>
        <end position="39"/>
    </location>
</feature>
<evidence type="ECO:0000256" key="1">
    <source>
        <dbReference type="SAM" id="MobiDB-lite"/>
    </source>
</evidence>
<dbReference type="PANTHER" id="PTHR13246">
    <property type="entry name" value="ENDO BETA N-ACETYLGLUCOSAMINIDASE"/>
    <property type="match status" value="1"/>
</dbReference>
<keyword evidence="4" id="KW-1185">Reference proteome</keyword>
<dbReference type="InterPro" id="IPR017853">
    <property type="entry name" value="GH"/>
</dbReference>
<gene>
    <name evidence="3" type="ORF">AOL_s00054g600</name>
</gene>
<dbReference type="OrthoDB" id="284473at2759"/>
<dbReference type="STRING" id="756982.G1X6V6"/>
<evidence type="ECO:0000313" key="4">
    <source>
        <dbReference type="Proteomes" id="UP000008784"/>
    </source>
</evidence>
<dbReference type="InterPro" id="IPR013962">
    <property type="entry name" value="DASH_Dam1"/>
</dbReference>
<feature type="domain" description="Cytosolic endo-beta-N-acetylglucosaminidase TIM barrel" evidence="2">
    <location>
        <begin position="298"/>
        <end position="604"/>
    </location>
</feature>
<dbReference type="SUPFAM" id="SSF51445">
    <property type="entry name" value="(Trans)glycosidases"/>
    <property type="match status" value="1"/>
</dbReference>
<evidence type="ECO:0000259" key="2">
    <source>
        <dbReference type="Pfam" id="PF03644"/>
    </source>
</evidence>
<evidence type="ECO:0000313" key="3">
    <source>
        <dbReference type="EMBL" id="EGX51101.1"/>
    </source>
</evidence>
<sequence length="877" mass="97881">MSASAPQSNSRPSSRGRETYRPTTPLRENSRSRDSVNRFRDSHTTFTPIESITPFFAELEDGLNILHDNLMQLQQIHENINRFNESFSAMIYGMEMNAFCVDFPEAPIPQSFRREEEAAREAERLAALQPAPRADHDAETTFMTNDTFVDQPVTPAASRDPKTPNRRGRGNIPGTTRGGGRGGTGRGSRGLNISAFPDSCATASNELLYTQHSVSLAFCYSAFTYLHCHIPPMKYFEDLNSVRNWQPDSSREGEASDIANVPLQERQLLEERDLFKLLACHDFKGGYQPYEDSQGILSEEPVYTLEYLHLVSTFVYFSHHRVTIPPAPWINVMHKNGVRILGTFIVEPGSTTGFSDLLERDANGTFIFVEKLAGIAEYYGFDGWLLNFEEHFPDTTFNLETTLKFIEELRKESDRRVKGSEIVWLVSPRSFSKYSWSLISTSMPGRYDSLTIYNRVVYVNGLSPLNAPFFDVSSALFTNYRWNPLAQLLTTAALSKVMHRNHDVYMGIDVFGRGTFGGGGWGTGTALSVIRPAGLSAAIFAPGWVFENFDGQNFEERNRKFWINGGATDTELICRPVAEFAPVWEAGTEAFFYTDFNRGYGKKWFQSGREISARPWVHVGAQGVLPSFYPGDTDLLVWKLDNEVAYNGGHSLQIVHKAAAGADAKLSSCKLYQFNMTYKRDLQFSFSYTLEAAQKGRVAVYFILKRFNGVTERHEVGLPVQEGWGIKTVTLDVGKTDEEIFGTKVVELGIAYIHPEASAEPETTILRLGHICLSGYPEPKLPGVSKISSAILASGKQQLNWVLDYSGFSPSEGSQLGVKSKVTGEFAYFLVYKGLGELLGISHCLGFITGVEAGSDNSTYRVDGISFDGRVVKGAWF</sequence>
<accession>G1X6V6</accession>
<feature type="region of interest" description="Disordered" evidence="1">
    <location>
        <begin position="1"/>
        <end position="39"/>
    </location>
</feature>
<dbReference type="Pfam" id="PF03644">
    <property type="entry name" value="Glyco_hydro_85"/>
    <property type="match status" value="1"/>
</dbReference>
<feature type="compositionally biased region" description="Gly residues" evidence="1">
    <location>
        <begin position="176"/>
        <end position="188"/>
    </location>
</feature>
<dbReference type="Gene3D" id="3.20.20.80">
    <property type="entry name" value="Glycosidases"/>
    <property type="match status" value="1"/>
</dbReference>
<name>G1X6V6_ARTOA</name>
<comment type="caution">
    <text evidence="3">The sequence shown here is derived from an EMBL/GenBank/DDBJ whole genome shotgun (WGS) entry which is preliminary data.</text>
</comment>
<dbReference type="Pfam" id="PF08653">
    <property type="entry name" value="DASH_Dam1"/>
    <property type="match status" value="1"/>
</dbReference>
<dbReference type="GeneID" id="22891161"/>
<dbReference type="GO" id="GO:0042729">
    <property type="term" value="C:DASH complex"/>
    <property type="evidence" value="ECO:0007669"/>
    <property type="project" value="InterPro"/>
</dbReference>
<dbReference type="Gene3D" id="2.60.120.260">
    <property type="entry name" value="Galactose-binding domain-like"/>
    <property type="match status" value="1"/>
</dbReference>
<dbReference type="RefSeq" id="XP_011120218.1">
    <property type="nucleotide sequence ID" value="XM_011121916.1"/>
</dbReference>
<dbReference type="GO" id="GO:0033925">
    <property type="term" value="F:mannosyl-glycoprotein endo-beta-N-acetylglucosaminidase activity"/>
    <property type="evidence" value="ECO:0007669"/>
    <property type="project" value="UniProtKB-EC"/>
</dbReference>
<dbReference type="PANTHER" id="PTHR13246:SF1">
    <property type="entry name" value="CYTOSOLIC ENDO-BETA-N-ACETYLGLUCOSAMINIDASE"/>
    <property type="match status" value="1"/>
</dbReference>
<dbReference type="GO" id="GO:0072686">
    <property type="term" value="C:mitotic spindle"/>
    <property type="evidence" value="ECO:0007669"/>
    <property type="project" value="InterPro"/>
</dbReference>
<dbReference type="Proteomes" id="UP000008784">
    <property type="component" value="Unassembled WGS sequence"/>
</dbReference>
<dbReference type="EMBL" id="ADOT01000089">
    <property type="protein sequence ID" value="EGX51101.1"/>
    <property type="molecule type" value="Genomic_DNA"/>
</dbReference>
<dbReference type="AlphaFoldDB" id="G1X6V6"/>